<proteinExistence type="predicted"/>
<dbReference type="AlphaFoldDB" id="A0A0D6B9P9"/>
<evidence type="ECO:0000256" key="3">
    <source>
        <dbReference type="ARBA" id="ARBA00023163"/>
    </source>
</evidence>
<dbReference type="SMART" id="SM00345">
    <property type="entry name" value="HTH_GNTR"/>
    <property type="match status" value="1"/>
</dbReference>
<dbReference type="Gene3D" id="1.20.120.530">
    <property type="entry name" value="GntR ligand-binding domain-like"/>
    <property type="match status" value="1"/>
</dbReference>
<dbReference type="InterPro" id="IPR036390">
    <property type="entry name" value="WH_DNA-bd_sf"/>
</dbReference>
<dbReference type="PATRIC" id="fig|35806.4.peg.4515"/>
<keyword evidence="1" id="KW-0805">Transcription regulation</keyword>
<evidence type="ECO:0000256" key="1">
    <source>
        <dbReference type="ARBA" id="ARBA00023015"/>
    </source>
</evidence>
<dbReference type="Pfam" id="PF07729">
    <property type="entry name" value="FCD"/>
    <property type="match status" value="1"/>
</dbReference>
<evidence type="ECO:0000313" key="8">
    <source>
        <dbReference type="Proteomes" id="UP000604473"/>
    </source>
</evidence>
<dbReference type="PROSITE" id="PS50949">
    <property type="entry name" value="HTH_GNTR"/>
    <property type="match status" value="1"/>
</dbReference>
<dbReference type="eggNOG" id="COG1802">
    <property type="taxonomic scope" value="Bacteria"/>
</dbReference>
<keyword evidence="5" id="KW-0614">Plasmid</keyword>
<dbReference type="Proteomes" id="UP000604473">
    <property type="component" value="Unassembled WGS sequence"/>
</dbReference>
<dbReference type="Proteomes" id="UP000064912">
    <property type="component" value="Plasmid Plasmid1"/>
</dbReference>
<evidence type="ECO:0000259" key="4">
    <source>
        <dbReference type="PROSITE" id="PS50949"/>
    </source>
</evidence>
<dbReference type="EMBL" id="AP014801">
    <property type="protein sequence ID" value="BAQ71524.1"/>
    <property type="molecule type" value="Genomic_DNA"/>
</dbReference>
<keyword evidence="8" id="KW-1185">Reference proteome</keyword>
<geneLocation type="plasmid" evidence="5">
    <name>Plasmid1</name>
</geneLocation>
<dbReference type="InterPro" id="IPR011711">
    <property type="entry name" value="GntR_C"/>
</dbReference>
<dbReference type="PANTHER" id="PTHR43537:SF39">
    <property type="entry name" value="HTH-TYPE TRANSCRIPTIONAL REGULATOR MCBR"/>
    <property type="match status" value="1"/>
</dbReference>
<dbReference type="PANTHER" id="PTHR43537">
    <property type="entry name" value="TRANSCRIPTIONAL REGULATOR, GNTR FAMILY"/>
    <property type="match status" value="1"/>
</dbReference>
<dbReference type="Pfam" id="PF00392">
    <property type="entry name" value="GntR"/>
    <property type="match status" value="1"/>
</dbReference>
<sequence length="229" mass="25019">MNGADPAAWIRPVEKQSLSEQAYRGLRNALMRGELQPGTVLTLRPLSQRFGISATPMREALMRLVAENALRLDSRGRTCVPHLTRGILMEIRGIREHLEGNAAAEAARVAVPGDIDALEAMHRRMIAAQDAGDFAEAIGENTHFHLMLCEMAGQPVALDLVSNLWMRCGPILSHLYDAGIPPNWEPHPHRRIVAAIRAGDPEAARDALIYDIRGNGEGLLAHVAEGLPD</sequence>
<evidence type="ECO:0000313" key="7">
    <source>
        <dbReference type="Proteomes" id="UP000064912"/>
    </source>
</evidence>
<dbReference type="OrthoDB" id="9815654at2"/>
<dbReference type="RefSeq" id="WP_042465814.1">
    <property type="nucleotide sequence ID" value="NZ_JAAEAJ010000020.1"/>
</dbReference>
<protein>
    <submittedName>
        <fullName evidence="5">GntR family transcriptional regulator</fullName>
    </submittedName>
</protein>
<dbReference type="EMBL" id="JAESJJ010000013">
    <property type="protein sequence ID" value="MBL3609346.1"/>
    <property type="molecule type" value="Genomic_DNA"/>
</dbReference>
<dbReference type="SUPFAM" id="SSF48008">
    <property type="entry name" value="GntR ligand-binding domain-like"/>
    <property type="match status" value="1"/>
</dbReference>
<dbReference type="SMART" id="SM00895">
    <property type="entry name" value="FCD"/>
    <property type="match status" value="1"/>
</dbReference>
<evidence type="ECO:0000313" key="5">
    <source>
        <dbReference type="EMBL" id="BAQ71524.1"/>
    </source>
</evidence>
<organism evidence="5 7">
    <name type="scientific">Rhodovulum sulfidophilum</name>
    <name type="common">Rhodobacter sulfidophilus</name>
    <dbReference type="NCBI Taxonomy" id="35806"/>
    <lineage>
        <taxon>Bacteria</taxon>
        <taxon>Pseudomonadati</taxon>
        <taxon>Pseudomonadota</taxon>
        <taxon>Alphaproteobacteria</taxon>
        <taxon>Rhodobacterales</taxon>
        <taxon>Paracoccaceae</taxon>
        <taxon>Rhodovulum</taxon>
    </lineage>
</organism>
<reference evidence="5 7" key="1">
    <citation type="submission" date="2015-02" db="EMBL/GenBank/DDBJ databases">
        <title>Genome sequene of Rhodovulum sulfidophilum DSM 2351.</title>
        <authorList>
            <person name="Nagao N."/>
        </authorList>
    </citation>
    <scope>NUCLEOTIDE SEQUENCE [LARGE SCALE GENOMIC DNA]</scope>
    <source>
        <strain evidence="5 7">DSM 2351</strain>
        <plasmid evidence="7">Plasmid Plasmid1 DNA</plasmid>
        <plasmid evidence="5">Plasmid1</plasmid>
    </source>
</reference>
<keyword evidence="3" id="KW-0804">Transcription</keyword>
<feature type="domain" description="HTH gntR-type" evidence="4">
    <location>
        <begin position="16"/>
        <end position="83"/>
    </location>
</feature>
<dbReference type="InterPro" id="IPR008920">
    <property type="entry name" value="TF_FadR/GntR_C"/>
</dbReference>
<gene>
    <name evidence="6" type="ORF">JMM60_11135</name>
    <name evidence="5" type="ORF">NHU_04411</name>
</gene>
<evidence type="ECO:0000313" key="6">
    <source>
        <dbReference type="EMBL" id="MBL3609346.1"/>
    </source>
</evidence>
<dbReference type="KEGG" id="rsu:NHU_04411"/>
<dbReference type="GeneID" id="93541375"/>
<keyword evidence="2" id="KW-0238">DNA-binding</keyword>
<dbReference type="InterPro" id="IPR000524">
    <property type="entry name" value="Tscrpt_reg_HTH_GntR"/>
</dbReference>
<dbReference type="Gene3D" id="1.10.10.10">
    <property type="entry name" value="Winged helix-like DNA-binding domain superfamily/Winged helix DNA-binding domain"/>
    <property type="match status" value="1"/>
</dbReference>
<dbReference type="SUPFAM" id="SSF46785">
    <property type="entry name" value="Winged helix' DNA-binding domain"/>
    <property type="match status" value="1"/>
</dbReference>
<dbReference type="InterPro" id="IPR036388">
    <property type="entry name" value="WH-like_DNA-bd_sf"/>
</dbReference>
<evidence type="ECO:0000256" key="2">
    <source>
        <dbReference type="ARBA" id="ARBA00023125"/>
    </source>
</evidence>
<accession>A0A0D6B9P9</accession>
<geneLocation type="plasmid" evidence="7">
    <name>Plasmid1 DNA</name>
</geneLocation>
<dbReference type="GO" id="GO:0003677">
    <property type="term" value="F:DNA binding"/>
    <property type="evidence" value="ECO:0007669"/>
    <property type="project" value="UniProtKB-KW"/>
</dbReference>
<reference evidence="6 8" key="2">
    <citation type="submission" date="2021-01" db="EMBL/GenBank/DDBJ databases">
        <title>Draft genomes of Rhodovulum sulfidophilum.</title>
        <authorList>
            <person name="Guzman M.S."/>
        </authorList>
    </citation>
    <scope>NUCLEOTIDE SEQUENCE [LARGE SCALE GENOMIC DNA]</scope>
    <source>
        <strain evidence="6 8">AB35</strain>
    </source>
</reference>
<name>A0A0D6B9P9_RHOSU</name>
<dbReference type="GO" id="GO:0003700">
    <property type="term" value="F:DNA-binding transcription factor activity"/>
    <property type="evidence" value="ECO:0007669"/>
    <property type="project" value="InterPro"/>
</dbReference>